<feature type="compositionally biased region" description="Basic and acidic residues" evidence="1">
    <location>
        <begin position="66"/>
        <end position="84"/>
    </location>
</feature>
<dbReference type="EMBL" id="JABWDY010001455">
    <property type="protein sequence ID" value="KAF5207406.1"/>
    <property type="molecule type" value="Genomic_DNA"/>
</dbReference>
<evidence type="ECO:0000256" key="1">
    <source>
        <dbReference type="SAM" id="MobiDB-lite"/>
    </source>
</evidence>
<protein>
    <submittedName>
        <fullName evidence="2">Muniscin carboxy-terminal mu-like domain protein</fullName>
    </submittedName>
</protein>
<reference evidence="2 3" key="1">
    <citation type="submission" date="2020-06" db="EMBL/GenBank/DDBJ databases">
        <title>Transcriptomic and genomic resources for Thalictrum thalictroides and T. hernandezii: Facilitating candidate gene discovery in an emerging model plant lineage.</title>
        <authorList>
            <person name="Arias T."/>
            <person name="Riano-Pachon D.M."/>
            <person name="Di Stilio V.S."/>
        </authorList>
    </citation>
    <scope>NUCLEOTIDE SEQUENCE [LARGE SCALE GENOMIC DNA]</scope>
    <source>
        <strain evidence="3">cv. WT478/WT964</strain>
        <tissue evidence="2">Leaves</tissue>
    </source>
</reference>
<dbReference type="OrthoDB" id="20621at2759"/>
<organism evidence="2 3">
    <name type="scientific">Thalictrum thalictroides</name>
    <name type="common">Rue-anemone</name>
    <name type="synonym">Anemone thalictroides</name>
    <dbReference type="NCBI Taxonomy" id="46969"/>
    <lineage>
        <taxon>Eukaryota</taxon>
        <taxon>Viridiplantae</taxon>
        <taxon>Streptophyta</taxon>
        <taxon>Embryophyta</taxon>
        <taxon>Tracheophyta</taxon>
        <taxon>Spermatophyta</taxon>
        <taxon>Magnoliopsida</taxon>
        <taxon>Ranunculales</taxon>
        <taxon>Ranunculaceae</taxon>
        <taxon>Thalictroideae</taxon>
        <taxon>Thalictrum</taxon>
    </lineage>
</organism>
<feature type="region of interest" description="Disordered" evidence="1">
    <location>
        <begin position="168"/>
        <end position="189"/>
    </location>
</feature>
<feature type="compositionally biased region" description="Polar residues" evidence="1">
    <location>
        <begin position="170"/>
        <end position="183"/>
    </location>
</feature>
<comment type="caution">
    <text evidence="2">The sequence shown here is derived from an EMBL/GenBank/DDBJ whole genome shotgun (WGS) entry which is preliminary data.</text>
</comment>
<accession>A0A7J6XC92</accession>
<keyword evidence="3" id="KW-1185">Reference proteome</keyword>
<dbReference type="PANTHER" id="PTHR37769:SF1">
    <property type="entry name" value="OS08G0243900 PROTEIN"/>
    <property type="match status" value="1"/>
</dbReference>
<name>A0A7J6XC92_THATH</name>
<gene>
    <name evidence="2" type="ORF">FRX31_003011</name>
</gene>
<sequence length="189" mass="19654">MHGESIAKMVHSALDTENKIRGADSWSNVADMEVFSIATFEMPQQTLAAGDEIAVTLAPVQASLGEKEDQLQTKAEECSEEKDPFAASDGINKPEELVGGFKKNKDSLPSDVTGLDMTTLPPAEATQSIHIGFNSAFGGGLDPSEFVGSKKIPKVGQGLGGLELLQSGQRDSAATAASVSGNSAPGKFS</sequence>
<proteinExistence type="predicted"/>
<evidence type="ECO:0000313" key="3">
    <source>
        <dbReference type="Proteomes" id="UP000554482"/>
    </source>
</evidence>
<evidence type="ECO:0000313" key="2">
    <source>
        <dbReference type="EMBL" id="KAF5207406.1"/>
    </source>
</evidence>
<dbReference type="PANTHER" id="PTHR37769">
    <property type="entry name" value="OS08G0243900 PROTEIN"/>
    <property type="match status" value="1"/>
</dbReference>
<dbReference type="AlphaFoldDB" id="A0A7J6XC92"/>
<feature type="region of interest" description="Disordered" evidence="1">
    <location>
        <begin position="66"/>
        <end position="121"/>
    </location>
</feature>
<dbReference type="Proteomes" id="UP000554482">
    <property type="component" value="Unassembled WGS sequence"/>
</dbReference>